<evidence type="ECO:0000313" key="4">
    <source>
        <dbReference type="Proteomes" id="UP001500212"/>
    </source>
</evidence>
<feature type="transmembrane region" description="Helical" evidence="2">
    <location>
        <begin position="58"/>
        <end position="79"/>
    </location>
</feature>
<feature type="transmembrane region" description="Helical" evidence="2">
    <location>
        <begin position="118"/>
        <end position="135"/>
    </location>
</feature>
<protein>
    <recommendedName>
        <fullName evidence="5">LPXTG cell wall anchor domain-containing protein</fullName>
    </recommendedName>
</protein>
<feature type="transmembrane region" description="Helical" evidence="2">
    <location>
        <begin position="91"/>
        <end position="111"/>
    </location>
</feature>
<reference evidence="4" key="1">
    <citation type="journal article" date="2019" name="Int. J. Syst. Evol. Microbiol.">
        <title>The Global Catalogue of Microorganisms (GCM) 10K type strain sequencing project: providing services to taxonomists for standard genome sequencing and annotation.</title>
        <authorList>
            <consortium name="The Broad Institute Genomics Platform"/>
            <consortium name="The Broad Institute Genome Sequencing Center for Infectious Disease"/>
            <person name="Wu L."/>
            <person name="Ma J."/>
        </authorList>
    </citation>
    <scope>NUCLEOTIDE SEQUENCE [LARGE SCALE GENOMIC DNA]</scope>
    <source>
        <strain evidence="4">JCM 17938</strain>
    </source>
</reference>
<sequence>MTSPDAMLVIMSLITAAPPSRPRTDRRAALRTPAPRVAPRTPAHGVASRARSRWPVRLGLGLIGAGLALLPWLFVLATSLPATATAAHWRVAWVGFDMLEALSFVTTGALVIRRDARACLTAMVTATLLVADAWFDVSTAAPGADQVTAVAMAVLLEIPLAVFSVVLAFRMLPRQR</sequence>
<accession>A0ABP8TW07</accession>
<dbReference type="Proteomes" id="UP001500212">
    <property type="component" value="Unassembled WGS sequence"/>
</dbReference>
<comment type="caution">
    <text evidence="3">The sequence shown here is derived from an EMBL/GenBank/DDBJ whole genome shotgun (WGS) entry which is preliminary data.</text>
</comment>
<keyword evidence="2" id="KW-0812">Transmembrane</keyword>
<keyword evidence="2" id="KW-1133">Transmembrane helix</keyword>
<organism evidence="3 4">
    <name type="scientific">Actinoallomurus liliacearum</name>
    <dbReference type="NCBI Taxonomy" id="1080073"/>
    <lineage>
        <taxon>Bacteria</taxon>
        <taxon>Bacillati</taxon>
        <taxon>Actinomycetota</taxon>
        <taxon>Actinomycetes</taxon>
        <taxon>Streptosporangiales</taxon>
        <taxon>Thermomonosporaceae</taxon>
        <taxon>Actinoallomurus</taxon>
    </lineage>
</organism>
<gene>
    <name evidence="3" type="ORF">GCM10023195_78140</name>
</gene>
<keyword evidence="2" id="KW-0472">Membrane</keyword>
<feature type="region of interest" description="Disordered" evidence="1">
    <location>
        <begin position="18"/>
        <end position="44"/>
    </location>
</feature>
<keyword evidence="4" id="KW-1185">Reference proteome</keyword>
<feature type="transmembrane region" description="Helical" evidence="2">
    <location>
        <begin position="147"/>
        <end position="169"/>
    </location>
</feature>
<evidence type="ECO:0008006" key="5">
    <source>
        <dbReference type="Google" id="ProtNLM"/>
    </source>
</evidence>
<evidence type="ECO:0000313" key="3">
    <source>
        <dbReference type="EMBL" id="GAA4617497.1"/>
    </source>
</evidence>
<name>A0ABP8TW07_9ACTN</name>
<evidence type="ECO:0000256" key="1">
    <source>
        <dbReference type="SAM" id="MobiDB-lite"/>
    </source>
</evidence>
<evidence type="ECO:0000256" key="2">
    <source>
        <dbReference type="SAM" id="Phobius"/>
    </source>
</evidence>
<dbReference type="EMBL" id="BAABHJ010000040">
    <property type="protein sequence ID" value="GAA4617497.1"/>
    <property type="molecule type" value="Genomic_DNA"/>
</dbReference>
<proteinExistence type="predicted"/>
<feature type="compositionally biased region" description="Low complexity" evidence="1">
    <location>
        <begin position="30"/>
        <end position="43"/>
    </location>
</feature>